<dbReference type="SUPFAM" id="SSF56112">
    <property type="entry name" value="Protein kinase-like (PK-like)"/>
    <property type="match status" value="1"/>
</dbReference>
<dbReference type="InterPro" id="IPR008271">
    <property type="entry name" value="Ser/Thr_kinase_AS"/>
</dbReference>
<comment type="similarity">
    <text evidence="1">Belongs to the protein kinase superfamily. CMGC Ser/Thr protein kinase family. CDC2/CDKX subfamily.</text>
</comment>
<evidence type="ECO:0000256" key="9">
    <source>
        <dbReference type="ARBA" id="ARBA00048367"/>
    </source>
</evidence>
<evidence type="ECO:0000256" key="3">
    <source>
        <dbReference type="ARBA" id="ARBA00022527"/>
    </source>
</evidence>
<dbReference type="FunFam" id="1.10.510.10:FF:000624">
    <property type="entry name" value="Mitogen-activated protein kinase"/>
    <property type="match status" value="1"/>
</dbReference>
<dbReference type="EMBL" id="JAKMXF010000133">
    <property type="protein sequence ID" value="KAI6656998.1"/>
    <property type="molecule type" value="Genomic_DNA"/>
</dbReference>
<keyword evidence="14" id="KW-1185">Reference proteome</keyword>
<dbReference type="PANTHER" id="PTHR24056">
    <property type="entry name" value="CELL DIVISION PROTEIN KINASE"/>
    <property type="match status" value="1"/>
</dbReference>
<feature type="binding site" evidence="10">
    <location>
        <position position="34"/>
    </location>
    <ligand>
        <name>ATP</name>
        <dbReference type="ChEBI" id="CHEBI:30616"/>
    </ligand>
</feature>
<comment type="catalytic activity">
    <reaction evidence="8">
        <text>L-threonyl-[protein] + ATP = O-phospho-L-threonyl-[protein] + ADP + H(+)</text>
        <dbReference type="Rhea" id="RHEA:46608"/>
        <dbReference type="Rhea" id="RHEA-COMP:11060"/>
        <dbReference type="Rhea" id="RHEA-COMP:11605"/>
        <dbReference type="ChEBI" id="CHEBI:15378"/>
        <dbReference type="ChEBI" id="CHEBI:30013"/>
        <dbReference type="ChEBI" id="CHEBI:30616"/>
        <dbReference type="ChEBI" id="CHEBI:61977"/>
        <dbReference type="ChEBI" id="CHEBI:456216"/>
        <dbReference type="EC" id="2.7.11.22"/>
    </reaction>
</comment>
<evidence type="ECO:0000256" key="6">
    <source>
        <dbReference type="ARBA" id="ARBA00022777"/>
    </source>
</evidence>
<keyword evidence="5 10" id="KW-0547">Nucleotide-binding</keyword>
<dbReference type="InterPro" id="IPR011009">
    <property type="entry name" value="Kinase-like_dom_sf"/>
</dbReference>
<dbReference type="GO" id="GO:0004693">
    <property type="term" value="F:cyclin-dependent protein serine/threonine kinase activity"/>
    <property type="evidence" value="ECO:0007669"/>
    <property type="project" value="UniProtKB-EC"/>
</dbReference>
<proteinExistence type="inferred from homology"/>
<evidence type="ECO:0000256" key="8">
    <source>
        <dbReference type="ARBA" id="ARBA00047811"/>
    </source>
</evidence>
<dbReference type="InterPro" id="IPR050108">
    <property type="entry name" value="CDK"/>
</dbReference>
<evidence type="ECO:0000259" key="12">
    <source>
        <dbReference type="PROSITE" id="PS50011"/>
    </source>
</evidence>
<comment type="caution">
    <text evidence="13">The sequence shown here is derived from an EMBL/GenBank/DDBJ whole genome shotgun (WGS) entry which is preliminary data.</text>
</comment>
<keyword evidence="6" id="KW-0418">Kinase</keyword>
<dbReference type="SMART" id="SM00220">
    <property type="entry name" value="S_TKc"/>
    <property type="match status" value="1"/>
</dbReference>
<gene>
    <name evidence="13" type="ORF">LOD99_16299</name>
</gene>
<organism evidence="13 14">
    <name type="scientific">Oopsacas minuta</name>
    <dbReference type="NCBI Taxonomy" id="111878"/>
    <lineage>
        <taxon>Eukaryota</taxon>
        <taxon>Metazoa</taxon>
        <taxon>Porifera</taxon>
        <taxon>Hexactinellida</taxon>
        <taxon>Hexasterophora</taxon>
        <taxon>Lyssacinosida</taxon>
        <taxon>Leucopsacidae</taxon>
        <taxon>Oopsacas</taxon>
    </lineage>
</organism>
<evidence type="ECO:0000313" key="13">
    <source>
        <dbReference type="EMBL" id="KAI6656998.1"/>
    </source>
</evidence>
<protein>
    <recommendedName>
        <fullName evidence="2">cyclin-dependent kinase</fullName>
        <ecNumber evidence="2">2.7.11.22</ecNumber>
    </recommendedName>
</protein>
<reference evidence="13 14" key="1">
    <citation type="journal article" date="2023" name="BMC Biol.">
        <title>The compact genome of the sponge Oopsacas minuta (Hexactinellida) is lacking key metazoan core genes.</title>
        <authorList>
            <person name="Santini S."/>
            <person name="Schenkelaars Q."/>
            <person name="Jourda C."/>
            <person name="Duchesne M."/>
            <person name="Belahbib H."/>
            <person name="Rocher C."/>
            <person name="Selva M."/>
            <person name="Riesgo A."/>
            <person name="Vervoort M."/>
            <person name="Leys S.P."/>
            <person name="Kodjabachian L."/>
            <person name="Le Bivic A."/>
            <person name="Borchiellini C."/>
            <person name="Claverie J.M."/>
            <person name="Renard E."/>
        </authorList>
    </citation>
    <scope>NUCLEOTIDE SEQUENCE [LARGE SCALE GENOMIC DNA]</scope>
    <source>
        <strain evidence="13">SPO-2</strain>
    </source>
</reference>
<feature type="compositionally biased region" description="Basic and acidic residues" evidence="11">
    <location>
        <begin position="340"/>
        <end position="352"/>
    </location>
</feature>
<name>A0AAV7K722_9METZ</name>
<keyword evidence="4" id="KW-0808">Transferase</keyword>
<evidence type="ECO:0000313" key="14">
    <source>
        <dbReference type="Proteomes" id="UP001165289"/>
    </source>
</evidence>
<feature type="region of interest" description="Disordered" evidence="11">
    <location>
        <begin position="325"/>
        <end position="439"/>
    </location>
</feature>
<evidence type="ECO:0000256" key="7">
    <source>
        <dbReference type="ARBA" id="ARBA00022840"/>
    </source>
</evidence>
<evidence type="ECO:0000256" key="5">
    <source>
        <dbReference type="ARBA" id="ARBA00022741"/>
    </source>
</evidence>
<sequence length="644" mass="73374">MEKYENLGMVGEGSYGMVMKCKHKETKQLVAIKKFIESEDDRMVSKIAKREVKMLQSLRHVNLVSLLEVFRKKKRLYLVFEYVERTVLDDLEKHPMGLSFQQVCGLTWQVLNGVDFIHNNNIIHRDIKPENVLISSGGVVKLCDFGFARFIAGPSEKYTDYVATRWYRAPELLVGDVHYDKGVDIWATGCLISEMLTGEPLFPGDSDIDQIYHITKCLGNLITRHREIFSRNPLFQGVRLPTVRRITSFEKRYPKMKSHALAMIKLCLKLEPKDRPGCAKLLEEEFFANDTEYIPKYKKKLSAQMFSEFKSNVLIQKLGIKPAGYPVLKDQEPDNQLQPAERDRDRDKERERRRERKRSKRESVTMLEAKDLRPVTPIKRLSARKEGEIKSGRKSPKISLADLKIKSPPMVPPTLSKPQRREFRDDESIPSGRNTAISNLNLYEPNPLPKPYSPQKFPPSLYEPPLYSHFKRDSPPTGLPPSQLRIGLEVTVNPRQTVDPQMFNYAGYAPSIASRSEVSTIYMDKIKVDLPTDKPSNSEPPFRYVGTTNKPHSIRTNFPQSNVTLPLLNRGAGSRERSTKPGPIKAVHPYETPISLTEPVPVGYKGMGMDPFQTGAGMRIEQPSLDDLSETRSTQAESSSLPNV</sequence>
<feature type="region of interest" description="Disordered" evidence="11">
    <location>
        <begin position="613"/>
        <end position="644"/>
    </location>
</feature>
<dbReference type="Pfam" id="PF00069">
    <property type="entry name" value="Pkinase"/>
    <property type="match status" value="1"/>
</dbReference>
<dbReference type="Gene3D" id="1.10.510.10">
    <property type="entry name" value="Transferase(Phosphotransferase) domain 1"/>
    <property type="match status" value="1"/>
</dbReference>
<evidence type="ECO:0000256" key="10">
    <source>
        <dbReference type="PROSITE-ProRule" id="PRU10141"/>
    </source>
</evidence>
<evidence type="ECO:0000256" key="4">
    <source>
        <dbReference type="ARBA" id="ARBA00022679"/>
    </source>
</evidence>
<dbReference type="PROSITE" id="PS50011">
    <property type="entry name" value="PROTEIN_KINASE_DOM"/>
    <property type="match status" value="1"/>
</dbReference>
<dbReference type="InterPro" id="IPR017441">
    <property type="entry name" value="Protein_kinase_ATP_BS"/>
</dbReference>
<comment type="catalytic activity">
    <reaction evidence="9">
        <text>L-seryl-[protein] + ATP = O-phospho-L-seryl-[protein] + ADP + H(+)</text>
        <dbReference type="Rhea" id="RHEA:17989"/>
        <dbReference type="Rhea" id="RHEA-COMP:9863"/>
        <dbReference type="Rhea" id="RHEA-COMP:11604"/>
        <dbReference type="ChEBI" id="CHEBI:15378"/>
        <dbReference type="ChEBI" id="CHEBI:29999"/>
        <dbReference type="ChEBI" id="CHEBI:30616"/>
        <dbReference type="ChEBI" id="CHEBI:83421"/>
        <dbReference type="ChEBI" id="CHEBI:456216"/>
        <dbReference type="EC" id="2.7.11.22"/>
    </reaction>
</comment>
<feature type="domain" description="Protein kinase" evidence="12">
    <location>
        <begin position="4"/>
        <end position="287"/>
    </location>
</feature>
<dbReference type="PANTHER" id="PTHR24056:SF400">
    <property type="entry name" value="KINASE, PUTATIVE-RELATED"/>
    <property type="match status" value="1"/>
</dbReference>
<dbReference type="AlphaFoldDB" id="A0AAV7K722"/>
<dbReference type="Gene3D" id="3.30.200.20">
    <property type="entry name" value="Phosphorylase Kinase, domain 1"/>
    <property type="match status" value="1"/>
</dbReference>
<dbReference type="FunFam" id="3.30.200.20:FF:000049">
    <property type="entry name" value="cyclin-dependent kinase-like 1 isoform X1"/>
    <property type="match status" value="1"/>
</dbReference>
<dbReference type="GO" id="GO:0005634">
    <property type="term" value="C:nucleus"/>
    <property type="evidence" value="ECO:0007669"/>
    <property type="project" value="TreeGrafter"/>
</dbReference>
<dbReference type="PROSITE" id="PS00107">
    <property type="entry name" value="PROTEIN_KINASE_ATP"/>
    <property type="match status" value="1"/>
</dbReference>
<dbReference type="InterPro" id="IPR000719">
    <property type="entry name" value="Prot_kinase_dom"/>
</dbReference>
<feature type="compositionally biased region" description="Polar residues" evidence="11">
    <location>
        <begin position="631"/>
        <end position="644"/>
    </location>
</feature>
<evidence type="ECO:0000256" key="11">
    <source>
        <dbReference type="SAM" id="MobiDB-lite"/>
    </source>
</evidence>
<dbReference type="Proteomes" id="UP001165289">
    <property type="component" value="Unassembled WGS sequence"/>
</dbReference>
<evidence type="ECO:0000256" key="1">
    <source>
        <dbReference type="ARBA" id="ARBA00006485"/>
    </source>
</evidence>
<evidence type="ECO:0000256" key="2">
    <source>
        <dbReference type="ARBA" id="ARBA00012425"/>
    </source>
</evidence>
<dbReference type="EC" id="2.7.11.22" evidence="2"/>
<dbReference type="GO" id="GO:0005524">
    <property type="term" value="F:ATP binding"/>
    <property type="evidence" value="ECO:0007669"/>
    <property type="project" value="UniProtKB-UniRule"/>
</dbReference>
<dbReference type="PROSITE" id="PS00108">
    <property type="entry name" value="PROTEIN_KINASE_ST"/>
    <property type="match status" value="1"/>
</dbReference>
<accession>A0AAV7K722</accession>
<keyword evidence="7 10" id="KW-0067">ATP-binding</keyword>
<keyword evidence="3" id="KW-0723">Serine/threonine-protein kinase</keyword>